<feature type="domain" description="Acylphosphatase-like" evidence="8">
    <location>
        <begin position="4"/>
        <end position="91"/>
    </location>
</feature>
<comment type="catalytic activity">
    <reaction evidence="4 5 6">
        <text>an acyl phosphate + H2O = a carboxylate + phosphate + H(+)</text>
        <dbReference type="Rhea" id="RHEA:14965"/>
        <dbReference type="ChEBI" id="CHEBI:15377"/>
        <dbReference type="ChEBI" id="CHEBI:15378"/>
        <dbReference type="ChEBI" id="CHEBI:29067"/>
        <dbReference type="ChEBI" id="CHEBI:43474"/>
        <dbReference type="ChEBI" id="CHEBI:59918"/>
        <dbReference type="EC" id="3.6.1.7"/>
    </reaction>
</comment>
<keyword evidence="10" id="KW-1185">Reference proteome</keyword>
<name>A0A4R5NC47_9LACO</name>
<dbReference type="STRING" id="907931.GCA_000165675_00200"/>
<feature type="active site" evidence="5">
    <location>
        <position position="37"/>
    </location>
</feature>
<dbReference type="PROSITE" id="PS00151">
    <property type="entry name" value="ACYLPHOSPHATASE_2"/>
    <property type="match status" value="1"/>
</dbReference>
<dbReference type="AlphaFoldDB" id="A0A4R5NC47"/>
<dbReference type="Pfam" id="PF00708">
    <property type="entry name" value="Acylphosphatase"/>
    <property type="match status" value="1"/>
</dbReference>
<comment type="similarity">
    <text evidence="1 7">Belongs to the acylphosphatase family.</text>
</comment>
<evidence type="ECO:0000313" key="10">
    <source>
        <dbReference type="Proteomes" id="UP000295681"/>
    </source>
</evidence>
<protein>
    <recommendedName>
        <fullName evidence="3 5">Acylphosphatase</fullName>
        <ecNumber evidence="2 5">3.6.1.7</ecNumber>
    </recommendedName>
</protein>
<dbReference type="EC" id="3.6.1.7" evidence="2 5"/>
<evidence type="ECO:0000313" key="9">
    <source>
        <dbReference type="EMBL" id="TDG69691.1"/>
    </source>
</evidence>
<accession>A0A4R5NC47</accession>
<dbReference type="EMBL" id="PUFI01000005">
    <property type="protein sequence ID" value="TDG69691.1"/>
    <property type="molecule type" value="Genomic_DNA"/>
</dbReference>
<evidence type="ECO:0000256" key="4">
    <source>
        <dbReference type="ARBA" id="ARBA00047645"/>
    </source>
</evidence>
<dbReference type="InterPro" id="IPR020456">
    <property type="entry name" value="Acylphosphatase"/>
</dbReference>
<dbReference type="PANTHER" id="PTHR47268">
    <property type="entry name" value="ACYLPHOSPHATASE"/>
    <property type="match status" value="1"/>
</dbReference>
<dbReference type="GO" id="GO:0003998">
    <property type="term" value="F:acylphosphatase activity"/>
    <property type="evidence" value="ECO:0007669"/>
    <property type="project" value="UniProtKB-EC"/>
</dbReference>
<reference evidence="9 10" key="1">
    <citation type="journal article" date="2019" name="Appl. Microbiol. Biotechnol.">
        <title>Uncovering carbohydrate metabolism through a genotype-phenotype association study of 56 lactic acid bacteria genomes.</title>
        <authorList>
            <person name="Buron-Moles G."/>
            <person name="Chailyan A."/>
            <person name="Dolejs I."/>
            <person name="Forster J."/>
            <person name="Miks M.H."/>
        </authorList>
    </citation>
    <scope>NUCLEOTIDE SEQUENCE [LARGE SCALE GENOMIC DNA]</scope>
    <source>
        <strain evidence="9 10">ATCC 700006</strain>
    </source>
</reference>
<dbReference type="InterPro" id="IPR001792">
    <property type="entry name" value="Acylphosphatase-like_dom"/>
</dbReference>
<proteinExistence type="inferred from homology"/>
<evidence type="ECO:0000259" key="8">
    <source>
        <dbReference type="PROSITE" id="PS51160"/>
    </source>
</evidence>
<dbReference type="PROSITE" id="PS00150">
    <property type="entry name" value="ACYLPHOSPHATASE_1"/>
    <property type="match status" value="1"/>
</dbReference>
<evidence type="ECO:0000256" key="5">
    <source>
        <dbReference type="PROSITE-ProRule" id="PRU00520"/>
    </source>
</evidence>
<evidence type="ECO:0000256" key="1">
    <source>
        <dbReference type="ARBA" id="ARBA00005614"/>
    </source>
</evidence>
<dbReference type="RefSeq" id="WP_010008688.1">
    <property type="nucleotide sequence ID" value="NZ_JAGYGP010000001.1"/>
</dbReference>
<evidence type="ECO:0000256" key="2">
    <source>
        <dbReference type="ARBA" id="ARBA00012150"/>
    </source>
</evidence>
<keyword evidence="5 6" id="KW-0378">Hydrolase</keyword>
<comment type="caution">
    <text evidence="9">The sequence shown here is derived from an EMBL/GenBank/DDBJ whole genome shotgun (WGS) entry which is preliminary data.</text>
</comment>
<dbReference type="Gene3D" id="3.30.70.100">
    <property type="match status" value="1"/>
</dbReference>
<feature type="active site" evidence="5">
    <location>
        <position position="19"/>
    </location>
</feature>
<gene>
    <name evidence="9" type="ORF">C5L23_001153</name>
</gene>
<dbReference type="Proteomes" id="UP000295681">
    <property type="component" value="Unassembled WGS sequence"/>
</dbReference>
<evidence type="ECO:0000256" key="3">
    <source>
        <dbReference type="ARBA" id="ARBA00015991"/>
    </source>
</evidence>
<evidence type="ECO:0000256" key="7">
    <source>
        <dbReference type="RuleBase" id="RU004168"/>
    </source>
</evidence>
<sequence>MTKYLMINVSGIVQGVGFRWYTQHIAQQHHLVGWVRNKRDGSVEICVQGLEEQIKPFLSAVEAGPGEYSHVDHIKITEIKPFTANDFAIKP</sequence>
<dbReference type="SUPFAM" id="SSF54975">
    <property type="entry name" value="Acylphosphatase/BLUF domain-like"/>
    <property type="match status" value="1"/>
</dbReference>
<dbReference type="PROSITE" id="PS51160">
    <property type="entry name" value="ACYLPHOSPHATASE_3"/>
    <property type="match status" value="1"/>
</dbReference>
<organism evidence="9 10">
    <name type="scientific">Leuconostoc fallax</name>
    <dbReference type="NCBI Taxonomy" id="1251"/>
    <lineage>
        <taxon>Bacteria</taxon>
        <taxon>Bacillati</taxon>
        <taxon>Bacillota</taxon>
        <taxon>Bacilli</taxon>
        <taxon>Lactobacillales</taxon>
        <taxon>Lactobacillaceae</taxon>
        <taxon>Leuconostoc</taxon>
    </lineage>
</organism>
<dbReference type="InterPro" id="IPR017968">
    <property type="entry name" value="Acylphosphatase_CS"/>
</dbReference>
<evidence type="ECO:0000256" key="6">
    <source>
        <dbReference type="RuleBase" id="RU000553"/>
    </source>
</evidence>
<dbReference type="InterPro" id="IPR036046">
    <property type="entry name" value="Acylphosphatase-like_dom_sf"/>
</dbReference>
<dbReference type="PANTHER" id="PTHR47268:SF4">
    <property type="entry name" value="ACYLPHOSPHATASE"/>
    <property type="match status" value="1"/>
</dbReference>